<dbReference type="InterPro" id="IPR035966">
    <property type="entry name" value="PKF_sf"/>
</dbReference>
<keyword evidence="5" id="KW-0547">Nucleotide-binding</keyword>
<evidence type="ECO:0000256" key="2">
    <source>
        <dbReference type="ARBA" id="ARBA00003138"/>
    </source>
</evidence>
<comment type="catalytic activity">
    <reaction evidence="11">
        <text>beta-D-fructose 6-phosphate + ATP = beta-D-fructose 1,6-bisphosphate + ADP + H(+)</text>
        <dbReference type="Rhea" id="RHEA:16109"/>
        <dbReference type="ChEBI" id="CHEBI:15378"/>
        <dbReference type="ChEBI" id="CHEBI:30616"/>
        <dbReference type="ChEBI" id="CHEBI:32966"/>
        <dbReference type="ChEBI" id="CHEBI:57634"/>
        <dbReference type="ChEBI" id="CHEBI:456216"/>
        <dbReference type="EC" id="2.7.1.11"/>
    </reaction>
</comment>
<dbReference type="Gene3D" id="3.40.50.460">
    <property type="entry name" value="Phosphofructokinase domain"/>
    <property type="match status" value="1"/>
</dbReference>
<dbReference type="EMBL" id="CP123443">
    <property type="protein sequence ID" value="WGK69000.1"/>
    <property type="molecule type" value="Genomic_DNA"/>
</dbReference>
<name>A0ABY8MI33_9SPIO</name>
<dbReference type="Proteomes" id="UP001228690">
    <property type="component" value="Chromosome"/>
</dbReference>
<keyword evidence="8" id="KW-0460">Magnesium</keyword>
<dbReference type="GO" id="GO:0003872">
    <property type="term" value="F:6-phosphofructokinase activity"/>
    <property type="evidence" value="ECO:0007669"/>
    <property type="project" value="UniProtKB-EC"/>
</dbReference>
<evidence type="ECO:0000313" key="15">
    <source>
        <dbReference type="Proteomes" id="UP001228690"/>
    </source>
</evidence>
<dbReference type="InterPro" id="IPR050929">
    <property type="entry name" value="PFKA"/>
</dbReference>
<dbReference type="RefSeq" id="WP_326927188.1">
    <property type="nucleotide sequence ID" value="NZ_CP123443.1"/>
</dbReference>
<evidence type="ECO:0000256" key="9">
    <source>
        <dbReference type="ARBA" id="ARBA00023152"/>
    </source>
</evidence>
<accession>A0ABY8MI33</accession>
<sequence>MREKKTESLLVEDLGERSIPSPMNYAYGETSDALDKINGVKFTRDPSRTRVPVANRFHCLGEEQPIIVEREHSMELAGPRREIFFDPHETSAAIVTCGGLCPGLNDIIHSIVDTLWDCYKVHNIIGIRNGYPGFKPDVPTIQLNPNVVKTIHKIGGSFLGSARGGGKDITQIAARIEQLRINILFVIGGDGTLKGARDLSDYLKAQGRKIAVVGVPKTIDNDILFVHKTFGFDTAVSLATQAVESATVEATSAPNGIGLVKLMGRDSGFIAAHTAIASQDADFVLIPEVPFDLDGANGLLMHLKRHLRKAGHAVIVVAEGAGQEFFTENSQAKDKGGNLRYKDIGTFLRDRINTFFQQEEIDINLKYIDPSYMIRAARPIATDAFYCARMGTYAAHAAMAGKTSVLISYWNSTFVHIPISAAVTARKTISHGSTLWRHVIEATAQPVSMKND</sequence>
<proteinExistence type="inferred from homology"/>
<evidence type="ECO:0000256" key="10">
    <source>
        <dbReference type="ARBA" id="ARBA00038478"/>
    </source>
</evidence>
<evidence type="ECO:0000256" key="7">
    <source>
        <dbReference type="ARBA" id="ARBA00022840"/>
    </source>
</evidence>
<keyword evidence="9" id="KW-0324">Glycolysis</keyword>
<dbReference type="PIRSF" id="PIRSF000534">
    <property type="entry name" value="PPi_PFK_TP0108"/>
    <property type="match status" value="1"/>
</dbReference>
<evidence type="ECO:0000256" key="6">
    <source>
        <dbReference type="ARBA" id="ARBA00022777"/>
    </source>
</evidence>
<dbReference type="Gene3D" id="3.40.50.450">
    <property type="match status" value="1"/>
</dbReference>
<keyword evidence="4" id="KW-0479">Metal-binding</keyword>
<dbReference type="PANTHER" id="PTHR45770">
    <property type="entry name" value="ATP-DEPENDENT 6-PHOSPHOFRUCTOKINASE 1"/>
    <property type="match status" value="1"/>
</dbReference>
<evidence type="ECO:0000256" key="8">
    <source>
        <dbReference type="ARBA" id="ARBA00022842"/>
    </source>
</evidence>
<evidence type="ECO:0000256" key="1">
    <source>
        <dbReference type="ARBA" id="ARBA00001946"/>
    </source>
</evidence>
<comment type="cofactor">
    <cofactor evidence="1">
        <name>Mg(2+)</name>
        <dbReference type="ChEBI" id="CHEBI:18420"/>
    </cofactor>
</comment>
<comment type="similarity">
    <text evidence="10">Belongs to the phosphofructokinase type A (PFKA) family.</text>
</comment>
<keyword evidence="6" id="KW-0418">Kinase</keyword>
<organism evidence="14 15">
    <name type="scientific">Candidatus Haliotispira prima</name>
    <dbReference type="NCBI Taxonomy" id="3034016"/>
    <lineage>
        <taxon>Bacteria</taxon>
        <taxon>Pseudomonadati</taxon>
        <taxon>Spirochaetota</taxon>
        <taxon>Spirochaetia</taxon>
        <taxon>Spirochaetales</taxon>
        <taxon>Spirochaetaceae</taxon>
        <taxon>Candidatus Haliotispira</taxon>
    </lineage>
</organism>
<dbReference type="EC" id="2.7.1.11" evidence="14"/>
<keyword evidence="15" id="KW-1185">Reference proteome</keyword>
<dbReference type="SUPFAM" id="SSF53784">
    <property type="entry name" value="Phosphofructokinase"/>
    <property type="match status" value="1"/>
</dbReference>
<comment type="function">
    <text evidence="2">Catalyzes the phosphorylation of D-fructose 6-phosphate, the first committing step of glycolysis. Uses inorganic phosphate (PPi) as phosphoryl donor instead of ATP like common ATP-dependent phosphofructokinases (ATP-PFKs), which renders the reaction reversible, and can thus function both in glycolysis and gluconeogenesis. Consistently, PPi-PFK can replace the enzymes of both the forward (ATP-PFK) and reverse (fructose-bisphosphatase (FBPase)) reactions.</text>
</comment>
<evidence type="ECO:0000256" key="12">
    <source>
        <dbReference type="ARBA" id="ARBA00048072"/>
    </source>
</evidence>
<evidence type="ECO:0000256" key="4">
    <source>
        <dbReference type="ARBA" id="ARBA00022723"/>
    </source>
</evidence>
<dbReference type="InterPro" id="IPR000023">
    <property type="entry name" value="Phosphofructokinase_dom"/>
</dbReference>
<dbReference type="PRINTS" id="PR00476">
    <property type="entry name" value="PHFRCTKINASE"/>
</dbReference>
<dbReference type="InterPro" id="IPR012004">
    <property type="entry name" value="PyroP-dep_PFK_TP0108"/>
</dbReference>
<keyword evidence="7" id="KW-0067">ATP-binding</keyword>
<evidence type="ECO:0000256" key="11">
    <source>
        <dbReference type="ARBA" id="ARBA00048070"/>
    </source>
</evidence>
<feature type="domain" description="Phosphofructokinase" evidence="13">
    <location>
        <begin position="92"/>
        <end position="397"/>
    </location>
</feature>
<dbReference type="InterPro" id="IPR022953">
    <property type="entry name" value="ATP_PFK"/>
</dbReference>
<comment type="catalytic activity">
    <reaction evidence="12">
        <text>beta-D-fructose 6-phosphate + diphosphate = beta-D-fructose 1,6-bisphosphate + phosphate + H(+)</text>
        <dbReference type="Rhea" id="RHEA:13613"/>
        <dbReference type="ChEBI" id="CHEBI:15378"/>
        <dbReference type="ChEBI" id="CHEBI:32966"/>
        <dbReference type="ChEBI" id="CHEBI:33019"/>
        <dbReference type="ChEBI" id="CHEBI:43474"/>
        <dbReference type="ChEBI" id="CHEBI:57634"/>
        <dbReference type="EC" id="2.7.1.90"/>
    </reaction>
</comment>
<protein>
    <submittedName>
        <fullName evidence="14">ATP-dependent 6-phosphofructokinase</fullName>
        <ecNumber evidence="14">2.7.1.11</ecNumber>
    </submittedName>
</protein>
<evidence type="ECO:0000256" key="5">
    <source>
        <dbReference type="ARBA" id="ARBA00022741"/>
    </source>
</evidence>
<dbReference type="Pfam" id="PF00365">
    <property type="entry name" value="PFK"/>
    <property type="match status" value="1"/>
</dbReference>
<evidence type="ECO:0000256" key="3">
    <source>
        <dbReference type="ARBA" id="ARBA00022679"/>
    </source>
</evidence>
<dbReference type="NCBIfam" id="NF005301">
    <property type="entry name" value="PRK06830.1"/>
    <property type="match status" value="1"/>
</dbReference>
<evidence type="ECO:0000259" key="13">
    <source>
        <dbReference type="Pfam" id="PF00365"/>
    </source>
</evidence>
<evidence type="ECO:0000313" key="14">
    <source>
        <dbReference type="EMBL" id="WGK69000.1"/>
    </source>
</evidence>
<reference evidence="14 15" key="1">
    <citation type="submission" date="2023-04" db="EMBL/GenBank/DDBJ databases">
        <title>Spirochaete genome identified in red abalone sample constitutes a novel genus.</title>
        <authorList>
            <person name="Sharma S.P."/>
            <person name="Purcell C.M."/>
            <person name="Hyde J.R."/>
            <person name="Severin A.J."/>
        </authorList>
    </citation>
    <scope>NUCLEOTIDE SEQUENCE [LARGE SCALE GENOMIC DNA]</scope>
    <source>
        <strain evidence="14 15">SP-2023</strain>
    </source>
</reference>
<gene>
    <name evidence="14" type="ORF">P0082_11020</name>
</gene>
<keyword evidence="3 14" id="KW-0808">Transferase</keyword>